<accession>A0A842JH65</accession>
<feature type="domain" description="FAD/NAD(P)-binding" evidence="11">
    <location>
        <begin position="389"/>
        <end position="612"/>
    </location>
</feature>
<keyword evidence="4" id="KW-0285">Flavoprotein</keyword>
<proteinExistence type="inferred from homology"/>
<evidence type="ECO:0000256" key="5">
    <source>
        <dbReference type="ARBA" id="ARBA00022643"/>
    </source>
</evidence>
<dbReference type="InterPro" id="IPR036188">
    <property type="entry name" value="FAD/NAD-bd_sf"/>
</dbReference>
<dbReference type="Pfam" id="PF00724">
    <property type="entry name" value="Oxidored_FMN"/>
    <property type="match status" value="1"/>
</dbReference>
<evidence type="ECO:0000313" key="12">
    <source>
        <dbReference type="EMBL" id="MBC2888609.1"/>
    </source>
</evidence>
<dbReference type="Gene3D" id="3.20.20.70">
    <property type="entry name" value="Aldolase class I"/>
    <property type="match status" value="1"/>
</dbReference>
<dbReference type="AlphaFoldDB" id="A0A842JH65"/>
<gene>
    <name evidence="12" type="ORF">H7313_04505</name>
</gene>
<dbReference type="GO" id="GO:0010181">
    <property type="term" value="F:FMN binding"/>
    <property type="evidence" value="ECO:0007669"/>
    <property type="project" value="InterPro"/>
</dbReference>
<evidence type="ECO:0000256" key="3">
    <source>
        <dbReference type="ARBA" id="ARBA00011048"/>
    </source>
</evidence>
<evidence type="ECO:0000259" key="10">
    <source>
        <dbReference type="Pfam" id="PF00724"/>
    </source>
</evidence>
<evidence type="ECO:0000259" key="11">
    <source>
        <dbReference type="Pfam" id="PF07992"/>
    </source>
</evidence>
<dbReference type="GO" id="GO:0046872">
    <property type="term" value="F:metal ion binding"/>
    <property type="evidence" value="ECO:0007669"/>
    <property type="project" value="UniProtKB-KW"/>
</dbReference>
<dbReference type="InterPro" id="IPR001155">
    <property type="entry name" value="OxRdtase_FMN_N"/>
</dbReference>
<evidence type="ECO:0000313" key="13">
    <source>
        <dbReference type="Proteomes" id="UP000587396"/>
    </source>
</evidence>
<keyword evidence="8" id="KW-0408">Iron</keyword>
<dbReference type="Gene3D" id="3.40.50.720">
    <property type="entry name" value="NAD(P)-binding Rossmann-like Domain"/>
    <property type="match status" value="1"/>
</dbReference>
<dbReference type="InterPro" id="IPR023753">
    <property type="entry name" value="FAD/NAD-binding_dom"/>
</dbReference>
<dbReference type="Pfam" id="PF07992">
    <property type="entry name" value="Pyr_redox_2"/>
    <property type="match status" value="1"/>
</dbReference>
<dbReference type="Gene3D" id="3.50.50.60">
    <property type="entry name" value="FAD/NAD(P)-binding domain"/>
    <property type="match status" value="1"/>
</dbReference>
<dbReference type="EMBL" id="JACMSE010000002">
    <property type="protein sequence ID" value="MBC2888609.1"/>
    <property type="molecule type" value="Genomic_DNA"/>
</dbReference>
<evidence type="ECO:0000256" key="7">
    <source>
        <dbReference type="ARBA" id="ARBA00023002"/>
    </source>
</evidence>
<dbReference type="SUPFAM" id="SSF51905">
    <property type="entry name" value="FAD/NAD(P)-binding domain"/>
    <property type="match status" value="1"/>
</dbReference>
<sequence>MKRDYPHLCEPLTVGRVTLRNRMCSAPLGATDITAEGSPGPRTQGFYELRAKGGAAVVTVSELVVHPETDGSQMLRLSLKTPGQLAAFSFLADAIKRHGSVPSIELSHSGQYAGTYMVDKKGKQGLCQYGPSDAVRPDGLPVKALSHEQIADIVAAYAQAAALAKRAGFEMVMVHAGHGWLVNQFLSPYFNKRDDEYGGPLENRVRFAREVLAAVREAVGPGFPIELRMSGAELFDGGYDVDEGCRIANALEGLVDIIHVSAGSYQFGFSVTHPSMFREHGCNVYLAKQIKKHVDVPVATIGGLSDPRQMEDILASGKADLVVMGRALLADPDIPNKVMANRGQDVVACLRCFVCMAERAVTQTRRCAINPRIGREFEGMDVVPAAKPKDVLVVGGGIAGMTAAATAAERGHRVVLCEKESELGGILRTEQALPFKRDMYELGRSYARRCEQLGVEVRLNTPVDAALADEIGAEAAIVCVGSEPLALPMPCEDGARVLSIDDLYLDGAETGDEVVVIGGGLTGSECALLMSQQGKKVHLVEMRDGLAVDANVRHRPILLAEVEKAGIDVVLNARGKEVRRDGVVVTLADGSEQLVRGDTVVCAIGQRSRSAAVDALRDCAPFVRVVGDARRPANICTAVYEAYHAALDV</sequence>
<dbReference type="InterPro" id="IPR051793">
    <property type="entry name" value="NADH:flavin_oxidoreductase"/>
</dbReference>
<comment type="cofactor">
    <cofactor evidence="1">
        <name>FMN</name>
        <dbReference type="ChEBI" id="CHEBI:58210"/>
    </cofactor>
</comment>
<dbReference type="GO" id="GO:0051536">
    <property type="term" value="F:iron-sulfur cluster binding"/>
    <property type="evidence" value="ECO:0007669"/>
    <property type="project" value="UniProtKB-KW"/>
</dbReference>
<comment type="caution">
    <text evidence="12">The sequence shown here is derived from an EMBL/GenBank/DDBJ whole genome shotgun (WGS) entry which is preliminary data.</text>
</comment>
<dbReference type="PRINTS" id="PR00469">
    <property type="entry name" value="PNDRDTASEII"/>
</dbReference>
<evidence type="ECO:0000256" key="1">
    <source>
        <dbReference type="ARBA" id="ARBA00001917"/>
    </source>
</evidence>
<evidence type="ECO:0000256" key="8">
    <source>
        <dbReference type="ARBA" id="ARBA00023004"/>
    </source>
</evidence>
<dbReference type="GO" id="GO:0016491">
    <property type="term" value="F:oxidoreductase activity"/>
    <property type="evidence" value="ECO:0007669"/>
    <property type="project" value="UniProtKB-KW"/>
</dbReference>
<evidence type="ECO:0000256" key="4">
    <source>
        <dbReference type="ARBA" id="ARBA00022630"/>
    </source>
</evidence>
<organism evidence="12 13">
    <name type="scientific">Gordonibacter massiliensis</name>
    <name type="common">ex Traore et al. 2017</name>
    <dbReference type="NCBI Taxonomy" id="1841863"/>
    <lineage>
        <taxon>Bacteria</taxon>
        <taxon>Bacillati</taxon>
        <taxon>Actinomycetota</taxon>
        <taxon>Coriobacteriia</taxon>
        <taxon>Eggerthellales</taxon>
        <taxon>Eggerthellaceae</taxon>
        <taxon>Gordonibacter</taxon>
    </lineage>
</organism>
<dbReference type="Proteomes" id="UP000587396">
    <property type="component" value="Unassembled WGS sequence"/>
</dbReference>
<reference evidence="12 13" key="1">
    <citation type="submission" date="2020-08" db="EMBL/GenBank/DDBJ databases">
        <authorList>
            <person name="Liu C."/>
            <person name="Sun Q."/>
        </authorList>
    </citation>
    <scope>NUCLEOTIDE SEQUENCE [LARGE SCALE GENOMIC DNA]</scope>
    <source>
        <strain evidence="12 13">N22</strain>
    </source>
</reference>
<keyword evidence="9" id="KW-0411">Iron-sulfur</keyword>
<dbReference type="PANTHER" id="PTHR42917">
    <property type="entry name" value="2,4-DIENOYL-COA REDUCTASE"/>
    <property type="match status" value="1"/>
</dbReference>
<dbReference type="PRINTS" id="PR00368">
    <property type="entry name" value="FADPNR"/>
</dbReference>
<keyword evidence="13" id="KW-1185">Reference proteome</keyword>
<name>A0A842JH65_9ACTN</name>
<dbReference type="PANTHER" id="PTHR42917:SF2">
    <property type="entry name" value="2,4-DIENOYL-COA REDUCTASE [(2E)-ENOYL-COA-PRODUCING]"/>
    <property type="match status" value="1"/>
</dbReference>
<dbReference type="RefSeq" id="WP_185904565.1">
    <property type="nucleotide sequence ID" value="NZ_JACMSE010000002.1"/>
</dbReference>
<feature type="domain" description="NADH:flavin oxidoreductase/NADH oxidase N-terminal" evidence="10">
    <location>
        <begin position="8"/>
        <end position="342"/>
    </location>
</feature>
<keyword evidence="7" id="KW-0560">Oxidoreductase</keyword>
<keyword evidence="6" id="KW-0479">Metal-binding</keyword>
<protein>
    <submittedName>
        <fullName evidence="12">FAD-dependent oxidoreductase</fullName>
    </submittedName>
</protein>
<evidence type="ECO:0000256" key="9">
    <source>
        <dbReference type="ARBA" id="ARBA00023014"/>
    </source>
</evidence>
<dbReference type="CDD" id="cd02803">
    <property type="entry name" value="OYE_like_FMN_family"/>
    <property type="match status" value="1"/>
</dbReference>
<comment type="similarity">
    <text evidence="3">In the N-terminal section; belongs to the NADH:flavin oxidoreductase/NADH oxidase family.</text>
</comment>
<evidence type="ECO:0000256" key="6">
    <source>
        <dbReference type="ARBA" id="ARBA00022723"/>
    </source>
</evidence>
<dbReference type="SUPFAM" id="SSF51395">
    <property type="entry name" value="FMN-linked oxidoreductases"/>
    <property type="match status" value="1"/>
</dbReference>
<keyword evidence="5" id="KW-0288">FMN</keyword>
<comment type="cofactor">
    <cofactor evidence="2">
        <name>[4Fe-4S] cluster</name>
        <dbReference type="ChEBI" id="CHEBI:49883"/>
    </cofactor>
</comment>
<dbReference type="InterPro" id="IPR013785">
    <property type="entry name" value="Aldolase_TIM"/>
</dbReference>
<evidence type="ECO:0000256" key="2">
    <source>
        <dbReference type="ARBA" id="ARBA00001966"/>
    </source>
</evidence>